<dbReference type="RefSeq" id="WP_283344863.1">
    <property type="nucleotide sequence ID" value="NZ_JASHIF010000009.1"/>
</dbReference>
<organism evidence="5 6">
    <name type="scientific">Flectobacillus roseus</name>
    <dbReference type="NCBI Taxonomy" id="502259"/>
    <lineage>
        <taxon>Bacteria</taxon>
        <taxon>Pseudomonadati</taxon>
        <taxon>Bacteroidota</taxon>
        <taxon>Cytophagia</taxon>
        <taxon>Cytophagales</taxon>
        <taxon>Flectobacillaceae</taxon>
        <taxon>Flectobacillus</taxon>
    </lineage>
</organism>
<dbReference type="EMBL" id="JASHIF010000009">
    <property type="protein sequence ID" value="MDI9860037.1"/>
    <property type="molecule type" value="Genomic_DNA"/>
</dbReference>
<gene>
    <name evidence="5" type="ORF">QM524_12520</name>
</gene>
<dbReference type="InterPro" id="IPR014710">
    <property type="entry name" value="RmlC-like_jellyroll"/>
</dbReference>
<dbReference type="Pfam" id="PF12833">
    <property type="entry name" value="HTH_18"/>
    <property type="match status" value="1"/>
</dbReference>
<evidence type="ECO:0000259" key="4">
    <source>
        <dbReference type="PROSITE" id="PS01124"/>
    </source>
</evidence>
<evidence type="ECO:0000256" key="3">
    <source>
        <dbReference type="ARBA" id="ARBA00023163"/>
    </source>
</evidence>
<dbReference type="PROSITE" id="PS01124">
    <property type="entry name" value="HTH_ARAC_FAMILY_2"/>
    <property type="match status" value="1"/>
</dbReference>
<keyword evidence="1" id="KW-0805">Transcription regulation</keyword>
<dbReference type="PANTHER" id="PTHR43280:SF27">
    <property type="entry name" value="TRANSCRIPTIONAL REGULATOR MTLR"/>
    <property type="match status" value="1"/>
</dbReference>
<dbReference type="Gene3D" id="1.10.10.60">
    <property type="entry name" value="Homeodomain-like"/>
    <property type="match status" value="2"/>
</dbReference>
<dbReference type="SUPFAM" id="SSF51182">
    <property type="entry name" value="RmlC-like cupins"/>
    <property type="match status" value="1"/>
</dbReference>
<dbReference type="PANTHER" id="PTHR43280">
    <property type="entry name" value="ARAC-FAMILY TRANSCRIPTIONAL REGULATOR"/>
    <property type="match status" value="1"/>
</dbReference>
<dbReference type="InterPro" id="IPR018060">
    <property type="entry name" value="HTH_AraC"/>
</dbReference>
<sequence>MKPQLLKINKPSGLSFNIFEQSCQFFPTPWHFHPEIEIVWMKSSTGKKYIGTSIEEFGPDDLVIIGSYVPHFYKNDPDFIEGKSSEMAQSTVIHFTEDFLGNDFFLKPENHKVFDLFENAKRGIQFRKEFCQQIKPILASLSQLEGMDKLLSFLSILNQMSKETTIKYLNSYTITINNSEESARIKQVFAYMMQNFQHEIHLEQVASLVNMSESAFSRYFKHRTRETFSHILTEIRIEHACKMLQEKDISIADICFESGFQNVSNFNRQFKKMKKMTPLNYRQLFH</sequence>
<feature type="domain" description="HTH araC/xylS-type" evidence="4">
    <location>
        <begin position="186"/>
        <end position="284"/>
    </location>
</feature>
<dbReference type="CDD" id="cd06976">
    <property type="entry name" value="cupin_MtlR-like_N"/>
    <property type="match status" value="1"/>
</dbReference>
<evidence type="ECO:0000256" key="1">
    <source>
        <dbReference type="ARBA" id="ARBA00023015"/>
    </source>
</evidence>
<keyword evidence="2" id="KW-0238">DNA-binding</keyword>
<dbReference type="InterPro" id="IPR018062">
    <property type="entry name" value="HTH_AraC-typ_CS"/>
</dbReference>
<keyword evidence="6" id="KW-1185">Reference proteome</keyword>
<evidence type="ECO:0000313" key="6">
    <source>
        <dbReference type="Proteomes" id="UP001236507"/>
    </source>
</evidence>
<dbReference type="InterPro" id="IPR011051">
    <property type="entry name" value="RmlC_Cupin_sf"/>
</dbReference>
<evidence type="ECO:0000313" key="5">
    <source>
        <dbReference type="EMBL" id="MDI9860037.1"/>
    </source>
</evidence>
<dbReference type="SUPFAM" id="SSF46689">
    <property type="entry name" value="Homeodomain-like"/>
    <property type="match status" value="2"/>
</dbReference>
<comment type="caution">
    <text evidence="5">The sequence shown here is derived from an EMBL/GenBank/DDBJ whole genome shotgun (WGS) entry which is preliminary data.</text>
</comment>
<dbReference type="Gene3D" id="2.60.120.10">
    <property type="entry name" value="Jelly Rolls"/>
    <property type="match status" value="1"/>
</dbReference>
<reference evidence="5 6" key="1">
    <citation type="submission" date="2023-05" db="EMBL/GenBank/DDBJ databases">
        <title>Novel species of genus Flectobacillus isolated from stream in China.</title>
        <authorList>
            <person name="Lu H."/>
        </authorList>
    </citation>
    <scope>NUCLEOTIDE SEQUENCE [LARGE SCALE GENOMIC DNA]</scope>
    <source>
        <strain evidence="5 6">KCTC 42575</strain>
    </source>
</reference>
<dbReference type="Proteomes" id="UP001236507">
    <property type="component" value="Unassembled WGS sequence"/>
</dbReference>
<dbReference type="InterPro" id="IPR009057">
    <property type="entry name" value="Homeodomain-like_sf"/>
</dbReference>
<dbReference type="PROSITE" id="PS00041">
    <property type="entry name" value="HTH_ARAC_FAMILY_1"/>
    <property type="match status" value="1"/>
</dbReference>
<name>A0ABT6Y953_9BACT</name>
<proteinExistence type="predicted"/>
<keyword evidence="3" id="KW-0804">Transcription</keyword>
<dbReference type="SMART" id="SM00342">
    <property type="entry name" value="HTH_ARAC"/>
    <property type="match status" value="1"/>
</dbReference>
<evidence type="ECO:0000256" key="2">
    <source>
        <dbReference type="ARBA" id="ARBA00023125"/>
    </source>
</evidence>
<protein>
    <submittedName>
        <fullName evidence="5">AraC family transcriptional regulator</fullName>
    </submittedName>
</protein>
<accession>A0ABT6Y953</accession>